<organism evidence="15">
    <name type="scientific">Encyrtus aurantii</name>
    <dbReference type="NCBI Taxonomy" id="2860127"/>
    <lineage>
        <taxon>Eukaryota</taxon>
        <taxon>Metazoa</taxon>
        <taxon>Ecdysozoa</taxon>
        <taxon>Arthropoda</taxon>
        <taxon>Hexapoda</taxon>
        <taxon>Insecta</taxon>
        <taxon>Pterygota</taxon>
        <taxon>Neoptera</taxon>
        <taxon>Endopterygota</taxon>
        <taxon>Hymenoptera</taxon>
        <taxon>Apocrita</taxon>
        <taxon>Proctotrupomorpha</taxon>
        <taxon>Chalcidoidea</taxon>
        <taxon>Encyrtidae</taxon>
        <taxon>Encyrtinae</taxon>
        <taxon>Encyrtus</taxon>
    </lineage>
</organism>
<comment type="similarity">
    <text evidence="3 12">Belongs to the complex I subunit 1 family.</text>
</comment>
<dbReference type="EMBL" id="OR120384">
    <property type="protein sequence ID" value="WMH03364.1"/>
    <property type="molecule type" value="Genomic_DNA"/>
</dbReference>
<protein>
    <recommendedName>
        <fullName evidence="4 13">NADH-ubiquinone oxidoreductase chain 1</fullName>
        <ecNumber evidence="13">7.1.1.2</ecNumber>
    </recommendedName>
</protein>
<geneLocation type="mitochondrion" evidence="15"/>
<dbReference type="EC" id="7.1.1.2" evidence="13"/>
<feature type="transmembrane region" description="Helical" evidence="14">
    <location>
        <begin position="255"/>
        <end position="273"/>
    </location>
</feature>
<keyword evidence="12" id="KW-0520">NAD</keyword>
<evidence type="ECO:0000256" key="6">
    <source>
        <dbReference type="ARBA" id="ARBA00022692"/>
    </source>
</evidence>
<evidence type="ECO:0000256" key="4">
    <source>
        <dbReference type="ARBA" id="ARBA00021009"/>
    </source>
</evidence>
<evidence type="ECO:0000256" key="8">
    <source>
        <dbReference type="ARBA" id="ARBA00022989"/>
    </source>
</evidence>
<evidence type="ECO:0000256" key="10">
    <source>
        <dbReference type="ARBA" id="ARBA00023128"/>
    </source>
</evidence>
<keyword evidence="5" id="KW-0813">Transport</keyword>
<dbReference type="GO" id="GO:0003954">
    <property type="term" value="F:NADH dehydrogenase activity"/>
    <property type="evidence" value="ECO:0007669"/>
    <property type="project" value="TreeGrafter"/>
</dbReference>
<evidence type="ECO:0000256" key="13">
    <source>
        <dbReference type="RuleBase" id="RU000473"/>
    </source>
</evidence>
<dbReference type="HAMAP" id="MF_01350">
    <property type="entry name" value="NDH1_NuoH"/>
    <property type="match status" value="1"/>
</dbReference>
<accession>A0AA50W9B6</accession>
<feature type="transmembrane region" description="Helical" evidence="14">
    <location>
        <begin position="285"/>
        <end position="307"/>
    </location>
</feature>
<feature type="transmembrane region" description="Helical" evidence="14">
    <location>
        <begin position="108"/>
        <end position="128"/>
    </location>
</feature>
<keyword evidence="8 14" id="KW-1133">Transmembrane helix</keyword>
<keyword evidence="9 13" id="KW-0830">Ubiquinone</keyword>
<dbReference type="PROSITE" id="PS00668">
    <property type="entry name" value="COMPLEX1_ND1_2"/>
    <property type="match status" value="1"/>
</dbReference>
<comment type="function">
    <text evidence="1">Core subunit of the mitochondrial membrane respiratory chain NADH dehydrogenase (Complex I) that is believed to belong to the minimal assembly required for catalysis. Complex I functions in the transfer of electrons from NADH to the respiratory chain. The immediate electron acceptor for the enzyme is believed to be ubiquinone.</text>
</comment>
<evidence type="ECO:0000256" key="2">
    <source>
        <dbReference type="ARBA" id="ARBA00004448"/>
    </source>
</evidence>
<dbReference type="GO" id="GO:0009060">
    <property type="term" value="P:aerobic respiration"/>
    <property type="evidence" value="ECO:0007669"/>
    <property type="project" value="TreeGrafter"/>
</dbReference>
<feature type="transmembrane region" description="Helical" evidence="14">
    <location>
        <begin position="227"/>
        <end position="249"/>
    </location>
</feature>
<name>A0AA50W9B6_9HYME</name>
<keyword evidence="7" id="KW-0999">Mitochondrion inner membrane</keyword>
<evidence type="ECO:0000256" key="3">
    <source>
        <dbReference type="ARBA" id="ARBA00010535"/>
    </source>
</evidence>
<evidence type="ECO:0000313" key="15">
    <source>
        <dbReference type="EMBL" id="WMH03364.1"/>
    </source>
</evidence>
<keyword evidence="11 14" id="KW-0472">Membrane</keyword>
<gene>
    <name evidence="15" type="primary">ND1</name>
</gene>
<dbReference type="GO" id="GO:0005743">
    <property type="term" value="C:mitochondrial inner membrane"/>
    <property type="evidence" value="ECO:0007669"/>
    <property type="project" value="UniProtKB-SubCell"/>
</dbReference>
<dbReference type="PROSITE" id="PS00667">
    <property type="entry name" value="COMPLEX1_ND1_1"/>
    <property type="match status" value="1"/>
</dbReference>
<sequence>MFIFNFFLHLLSVIYMLIMILISVAFITLLERKILGYIQLRKGPNKAGIMGIFQPFSDAIKLFSKELLLLYKSNYLLYLFCPLFSMFLMMLMWSFIPLNSYIFFNKYNIMMILCVMCMMTFPISWSGWSSNSLYTLLGSLRTIAQTISYEVSMMIIILCVMLILECTNLINFKNLQSYSWMIFMNFPLSLIFFVSLLAEMNRTPFDFSEGESELVSGFNTEYMSGSFALIFIAEYGSIMFMMMIFYYMFLGANVMNLNFYIFYMFLLFMVLWIRGTFPRFRYDNLMYLCWLNFLPLSLTYMMLIFFMKINLYY</sequence>
<feature type="transmembrane region" description="Helical" evidence="14">
    <location>
        <begin position="178"/>
        <end position="198"/>
    </location>
</feature>
<proteinExistence type="inferred from homology"/>
<evidence type="ECO:0000256" key="12">
    <source>
        <dbReference type="RuleBase" id="RU000471"/>
    </source>
</evidence>
<dbReference type="InterPro" id="IPR001694">
    <property type="entry name" value="NADH_UbQ_OxRdtase_su1/FPO"/>
</dbReference>
<comment type="catalytic activity">
    <reaction evidence="13">
        <text>a ubiquinone + NADH + 5 H(+)(in) = a ubiquinol + NAD(+) + 4 H(+)(out)</text>
        <dbReference type="Rhea" id="RHEA:29091"/>
        <dbReference type="Rhea" id="RHEA-COMP:9565"/>
        <dbReference type="Rhea" id="RHEA-COMP:9566"/>
        <dbReference type="ChEBI" id="CHEBI:15378"/>
        <dbReference type="ChEBI" id="CHEBI:16389"/>
        <dbReference type="ChEBI" id="CHEBI:17976"/>
        <dbReference type="ChEBI" id="CHEBI:57540"/>
        <dbReference type="ChEBI" id="CHEBI:57945"/>
        <dbReference type="EC" id="7.1.1.2"/>
    </reaction>
</comment>
<evidence type="ECO:0000256" key="14">
    <source>
        <dbReference type="SAM" id="Phobius"/>
    </source>
</evidence>
<dbReference type="PANTHER" id="PTHR11432:SF3">
    <property type="entry name" value="NADH-UBIQUINONE OXIDOREDUCTASE CHAIN 1"/>
    <property type="match status" value="1"/>
</dbReference>
<comment type="subcellular location">
    <subcellularLocation>
        <location evidence="2 12">Mitochondrion inner membrane</location>
        <topology evidence="2 12">Multi-pass membrane protein</topology>
    </subcellularLocation>
</comment>
<keyword evidence="6 12" id="KW-0812">Transmembrane</keyword>
<keyword evidence="10 13" id="KW-0496">Mitochondrion</keyword>
<evidence type="ECO:0000256" key="11">
    <source>
        <dbReference type="ARBA" id="ARBA00023136"/>
    </source>
</evidence>
<dbReference type="InterPro" id="IPR018086">
    <property type="entry name" value="NADH_UbQ_OxRdtase_su1_CS"/>
</dbReference>
<dbReference type="Pfam" id="PF00146">
    <property type="entry name" value="NADHdh"/>
    <property type="match status" value="1"/>
</dbReference>
<evidence type="ECO:0000256" key="7">
    <source>
        <dbReference type="ARBA" id="ARBA00022792"/>
    </source>
</evidence>
<evidence type="ECO:0000256" key="5">
    <source>
        <dbReference type="ARBA" id="ARBA00022448"/>
    </source>
</evidence>
<evidence type="ECO:0000256" key="9">
    <source>
        <dbReference type="ARBA" id="ARBA00023075"/>
    </source>
</evidence>
<reference evidence="15" key="1">
    <citation type="submission" date="2023-06" db="EMBL/GenBank/DDBJ databases">
        <authorList>
            <person name="Zhang C.H."/>
            <person name="Zu G.H."/>
        </authorList>
    </citation>
    <scope>NUCLEOTIDE SEQUENCE</scope>
</reference>
<dbReference type="GO" id="GO:0008137">
    <property type="term" value="F:NADH dehydrogenase (ubiquinone) activity"/>
    <property type="evidence" value="ECO:0007669"/>
    <property type="project" value="UniProtKB-EC"/>
</dbReference>
<feature type="transmembrane region" description="Helical" evidence="14">
    <location>
        <begin position="75"/>
        <end position="96"/>
    </location>
</feature>
<feature type="transmembrane region" description="Helical" evidence="14">
    <location>
        <begin position="149"/>
        <end position="172"/>
    </location>
</feature>
<evidence type="ECO:0000256" key="1">
    <source>
        <dbReference type="ARBA" id="ARBA00003257"/>
    </source>
</evidence>
<dbReference type="AlphaFoldDB" id="A0AA50W9B6"/>
<feature type="transmembrane region" description="Helical" evidence="14">
    <location>
        <begin position="6"/>
        <end position="30"/>
    </location>
</feature>
<dbReference type="PANTHER" id="PTHR11432">
    <property type="entry name" value="NADH DEHYDROGENASE SUBUNIT 1"/>
    <property type="match status" value="1"/>
</dbReference>